<feature type="transmembrane region" description="Helical" evidence="14">
    <location>
        <begin position="155"/>
        <end position="173"/>
    </location>
</feature>
<keyword evidence="17" id="KW-1185">Reference proteome</keyword>
<evidence type="ECO:0000256" key="14">
    <source>
        <dbReference type="SAM" id="Phobius"/>
    </source>
</evidence>
<dbReference type="PANTHER" id="PTHR14207:SF0">
    <property type="entry name" value="3-BETA-HYDROXYSTEROID-DELTA(8),DELTA(7)-ISOMERASE"/>
    <property type="match status" value="1"/>
</dbReference>
<evidence type="ECO:0000256" key="4">
    <source>
        <dbReference type="ARBA" id="ARBA00022692"/>
    </source>
</evidence>
<evidence type="ECO:0000256" key="5">
    <source>
        <dbReference type="ARBA" id="ARBA00022955"/>
    </source>
</evidence>
<dbReference type="InterPro" id="IPR033118">
    <property type="entry name" value="EXPERA"/>
</dbReference>
<keyword evidence="7" id="KW-0756">Sterol biosynthesis</keyword>
<feature type="transmembrane region" description="Helical" evidence="14">
    <location>
        <begin position="39"/>
        <end position="60"/>
    </location>
</feature>
<dbReference type="Pfam" id="PF05241">
    <property type="entry name" value="EBP"/>
    <property type="match status" value="1"/>
</dbReference>
<proteinExistence type="inferred from homology"/>
<evidence type="ECO:0000256" key="3">
    <source>
        <dbReference type="ARBA" id="ARBA00022516"/>
    </source>
</evidence>
<evidence type="ECO:0000256" key="8">
    <source>
        <dbReference type="ARBA" id="ARBA00023098"/>
    </source>
</evidence>
<keyword evidence="3" id="KW-0444">Lipid biosynthesis</keyword>
<evidence type="ECO:0000313" key="16">
    <source>
        <dbReference type="EMBL" id="KAK8081452.1"/>
    </source>
</evidence>
<protein>
    <submittedName>
        <fullName evidence="16">Emopamil binding protein</fullName>
    </submittedName>
</protein>
<comment type="similarity">
    <text evidence="2">Belongs to the EBP family.</text>
</comment>
<keyword evidence="11" id="KW-0753">Steroid metabolism</keyword>
<organism evidence="16 17">
    <name type="scientific">Apiospora saccharicola</name>
    <dbReference type="NCBI Taxonomy" id="335842"/>
    <lineage>
        <taxon>Eukaryota</taxon>
        <taxon>Fungi</taxon>
        <taxon>Dikarya</taxon>
        <taxon>Ascomycota</taxon>
        <taxon>Pezizomycotina</taxon>
        <taxon>Sordariomycetes</taxon>
        <taxon>Xylariomycetidae</taxon>
        <taxon>Amphisphaeriales</taxon>
        <taxon>Apiosporaceae</taxon>
        <taxon>Apiospora</taxon>
    </lineage>
</organism>
<feature type="transmembrane region" description="Helical" evidence="14">
    <location>
        <begin position="193"/>
        <end position="215"/>
    </location>
</feature>
<feature type="transmembrane region" description="Helical" evidence="14">
    <location>
        <begin position="72"/>
        <end position="94"/>
    </location>
</feature>
<evidence type="ECO:0000256" key="13">
    <source>
        <dbReference type="PROSITE-ProRule" id="PRU01087"/>
    </source>
</evidence>
<keyword evidence="9 13" id="KW-0472">Membrane</keyword>
<evidence type="ECO:0000256" key="7">
    <source>
        <dbReference type="ARBA" id="ARBA00023011"/>
    </source>
</evidence>
<dbReference type="PANTHER" id="PTHR14207">
    <property type="entry name" value="STEROL ISOMERASE"/>
    <property type="match status" value="1"/>
</dbReference>
<evidence type="ECO:0000313" key="17">
    <source>
        <dbReference type="Proteomes" id="UP001446871"/>
    </source>
</evidence>
<keyword evidence="8" id="KW-0443">Lipid metabolism</keyword>
<sequence length="240" mass="26876">MTANIVHPGGAAADALPDHPFYPLGIALPGYIANEMSTIRILGIFAATCVAVGLPTLVVINRTRPDLKKREVSTAMWFVLCGCIHLILEGYFAFNAVATSRHILAEMWKEYSLSDSRYLTRDAFVVSMETVTAVCWGPLSFLCAWCIVADRPARHVLQAVISLGQIYGDVLYYGTCTLEYVVRALEFSRPEPYYFYGYYVFLNAIWIVIPSMLLWSSCKKITRAFARVQQLEATKNGKVH</sequence>
<keyword evidence="4 13" id="KW-0812">Transmembrane</keyword>
<comment type="subcellular location">
    <subcellularLocation>
        <location evidence="1">Membrane</location>
        <topology evidence="1">Multi-pass membrane protein</topology>
    </subcellularLocation>
</comment>
<evidence type="ECO:0000256" key="12">
    <source>
        <dbReference type="ARBA" id="ARBA00023235"/>
    </source>
</evidence>
<reference evidence="16 17" key="1">
    <citation type="submission" date="2023-01" db="EMBL/GenBank/DDBJ databases">
        <title>Analysis of 21 Apiospora genomes using comparative genomics revels a genus with tremendous synthesis potential of carbohydrate active enzymes and secondary metabolites.</title>
        <authorList>
            <person name="Sorensen T."/>
        </authorList>
    </citation>
    <scope>NUCLEOTIDE SEQUENCE [LARGE SCALE GENOMIC DNA]</scope>
    <source>
        <strain evidence="16 17">CBS 83171</strain>
    </source>
</reference>
<feature type="domain" description="EXPERA" evidence="15">
    <location>
        <begin position="70"/>
        <end position="214"/>
    </location>
</feature>
<evidence type="ECO:0000256" key="11">
    <source>
        <dbReference type="ARBA" id="ARBA00023221"/>
    </source>
</evidence>
<dbReference type="EMBL" id="JAQQWM010000001">
    <property type="protein sequence ID" value="KAK8081452.1"/>
    <property type="molecule type" value="Genomic_DNA"/>
</dbReference>
<dbReference type="Proteomes" id="UP001446871">
    <property type="component" value="Unassembled WGS sequence"/>
</dbReference>
<gene>
    <name evidence="16" type="ORF">PG996_000233</name>
</gene>
<evidence type="ECO:0000259" key="15">
    <source>
        <dbReference type="PROSITE" id="PS51751"/>
    </source>
</evidence>
<keyword evidence="10" id="KW-1207">Sterol metabolism</keyword>
<evidence type="ECO:0000256" key="10">
    <source>
        <dbReference type="ARBA" id="ARBA00023166"/>
    </source>
</evidence>
<keyword evidence="5" id="KW-0752">Steroid biosynthesis</keyword>
<comment type="caution">
    <text evidence="16">The sequence shown here is derived from an EMBL/GenBank/DDBJ whole genome shotgun (WGS) entry which is preliminary data.</text>
</comment>
<evidence type="ECO:0000256" key="1">
    <source>
        <dbReference type="ARBA" id="ARBA00004141"/>
    </source>
</evidence>
<keyword evidence="6 13" id="KW-1133">Transmembrane helix</keyword>
<dbReference type="PROSITE" id="PS51751">
    <property type="entry name" value="EXPERA"/>
    <property type="match status" value="1"/>
</dbReference>
<evidence type="ECO:0000256" key="9">
    <source>
        <dbReference type="ARBA" id="ARBA00023136"/>
    </source>
</evidence>
<evidence type="ECO:0000256" key="2">
    <source>
        <dbReference type="ARBA" id="ARBA00008337"/>
    </source>
</evidence>
<dbReference type="InterPro" id="IPR007905">
    <property type="entry name" value="EBP"/>
</dbReference>
<name>A0ABR1WD64_9PEZI</name>
<accession>A0ABR1WD64</accession>
<feature type="transmembrane region" description="Helical" evidence="14">
    <location>
        <begin position="123"/>
        <end position="148"/>
    </location>
</feature>
<keyword evidence="12" id="KW-0413">Isomerase</keyword>
<evidence type="ECO:0000256" key="6">
    <source>
        <dbReference type="ARBA" id="ARBA00022989"/>
    </source>
</evidence>